<protein>
    <submittedName>
        <fullName evidence="1">Uncharacterized protein</fullName>
    </submittedName>
</protein>
<organism evidence="1 2">
    <name type="scientific">Diphasiastrum complanatum</name>
    <name type="common">Issler's clubmoss</name>
    <name type="synonym">Lycopodium complanatum</name>
    <dbReference type="NCBI Taxonomy" id="34168"/>
    <lineage>
        <taxon>Eukaryota</taxon>
        <taxon>Viridiplantae</taxon>
        <taxon>Streptophyta</taxon>
        <taxon>Embryophyta</taxon>
        <taxon>Tracheophyta</taxon>
        <taxon>Lycopodiopsida</taxon>
        <taxon>Lycopodiales</taxon>
        <taxon>Lycopodiaceae</taxon>
        <taxon>Lycopodioideae</taxon>
        <taxon>Diphasiastrum</taxon>
    </lineage>
</organism>
<gene>
    <name evidence="1" type="ORF">O6H91_05G062800</name>
</gene>
<evidence type="ECO:0000313" key="2">
    <source>
        <dbReference type="Proteomes" id="UP001162992"/>
    </source>
</evidence>
<proteinExistence type="predicted"/>
<name>A0ACC2DNT1_DIPCM</name>
<accession>A0ACC2DNT1</accession>
<keyword evidence="2" id="KW-1185">Reference proteome</keyword>
<dbReference type="Proteomes" id="UP001162992">
    <property type="component" value="Chromosome 5"/>
</dbReference>
<comment type="caution">
    <text evidence="1">The sequence shown here is derived from an EMBL/GenBank/DDBJ whole genome shotgun (WGS) entry which is preliminary data.</text>
</comment>
<dbReference type="EMBL" id="CM055096">
    <property type="protein sequence ID" value="KAJ7555958.1"/>
    <property type="molecule type" value="Genomic_DNA"/>
</dbReference>
<sequence>MTVGYIRFNTEILYGFKWIIVLMVLSRTWPSCAQEADLPDPVMDPAEVEAIYRVLEGINYEIDWRSMFPGNPCTGGPHGLNCDIHDNTWHVVELNFGWVSDSVNNPPCSDNATIDPAILQFNHLRKLFFYQCFTKMLTEIPSDIWQLASSLQHLTFQMNSALVGEIPAELGNLTNLERLVLSQNSLQGSIPVEIGNLKKLQQLVLNGNELTGIIPDSFGNLDSLKVFDLSGNQLGGEIPSTLGRLNALQKLDLSENMFSGYISDELGNLESLQFLDLSSNKLNGSIPDSLRKLTSLQYLFLGDNSLGGSLPDFWGNFSNLIGLKLSDSSYEGRIPDSLALMHRLNSLALDNNRLVGTIPSSLGSLSRLYRMNLSSNLLTGPILFPASFMSRLGHNLNVRNNSGLCYGLPPVNVSSMELDQCSTQTSSNAYEESSQVHPLFTSAMDISHAASTRKAKALAVLFSVVFLCLSMQSQPVLQ</sequence>
<reference evidence="2" key="1">
    <citation type="journal article" date="2024" name="Proc. Natl. Acad. Sci. U.S.A.">
        <title>Extraordinary preservation of gene collinearity over three hundred million years revealed in homosporous lycophytes.</title>
        <authorList>
            <person name="Li C."/>
            <person name="Wickell D."/>
            <person name="Kuo L.Y."/>
            <person name="Chen X."/>
            <person name="Nie B."/>
            <person name="Liao X."/>
            <person name="Peng D."/>
            <person name="Ji J."/>
            <person name="Jenkins J."/>
            <person name="Williams M."/>
            <person name="Shu S."/>
            <person name="Plott C."/>
            <person name="Barry K."/>
            <person name="Rajasekar S."/>
            <person name="Grimwood J."/>
            <person name="Han X."/>
            <person name="Sun S."/>
            <person name="Hou Z."/>
            <person name="He W."/>
            <person name="Dai G."/>
            <person name="Sun C."/>
            <person name="Schmutz J."/>
            <person name="Leebens-Mack J.H."/>
            <person name="Li F.W."/>
            <person name="Wang L."/>
        </authorList>
    </citation>
    <scope>NUCLEOTIDE SEQUENCE [LARGE SCALE GENOMIC DNA]</scope>
    <source>
        <strain evidence="2">cv. PW_Plant_1</strain>
    </source>
</reference>
<evidence type="ECO:0000313" key="1">
    <source>
        <dbReference type="EMBL" id="KAJ7555958.1"/>
    </source>
</evidence>